<dbReference type="GO" id="GO:0003729">
    <property type="term" value="F:mRNA binding"/>
    <property type="evidence" value="ECO:0007669"/>
    <property type="project" value="TreeGrafter"/>
</dbReference>
<evidence type="ECO:0000313" key="3">
    <source>
        <dbReference type="EMBL" id="KAK4259698.1"/>
    </source>
</evidence>
<dbReference type="PANTHER" id="PTHR12758">
    <property type="entry name" value="APOPTOSIS INHIBITOR 5-RELATED"/>
    <property type="match status" value="1"/>
</dbReference>
<evidence type="ECO:0000313" key="4">
    <source>
        <dbReference type="Proteomes" id="UP001293593"/>
    </source>
</evidence>
<proteinExistence type="inferred from homology"/>
<dbReference type="EMBL" id="JAWXYG010000011">
    <property type="protein sequence ID" value="KAK4259698.1"/>
    <property type="molecule type" value="Genomic_DNA"/>
</dbReference>
<comment type="caution">
    <text evidence="3">The sequence shown here is derived from an EMBL/GenBank/DDBJ whole genome shotgun (WGS) entry which is preliminary data.</text>
</comment>
<dbReference type="InterPro" id="IPR016024">
    <property type="entry name" value="ARM-type_fold"/>
</dbReference>
<evidence type="ECO:0000256" key="1">
    <source>
        <dbReference type="ARBA" id="ARBA00009515"/>
    </source>
</evidence>
<gene>
    <name evidence="3" type="ORF">QN277_006005</name>
</gene>
<dbReference type="Pfam" id="PF05918">
    <property type="entry name" value="API5"/>
    <property type="match status" value="1"/>
</dbReference>
<dbReference type="Proteomes" id="UP001293593">
    <property type="component" value="Unassembled WGS sequence"/>
</dbReference>
<dbReference type="PANTHER" id="PTHR12758:SF19">
    <property type="entry name" value="APOPTOSIS INHIBITOR 5"/>
    <property type="match status" value="1"/>
</dbReference>
<reference evidence="3" key="1">
    <citation type="submission" date="2023-10" db="EMBL/GenBank/DDBJ databases">
        <title>Chromosome-level genome of the transformable northern wattle, Acacia crassicarpa.</title>
        <authorList>
            <person name="Massaro I."/>
            <person name="Sinha N.R."/>
            <person name="Poethig S."/>
            <person name="Leichty A.R."/>
        </authorList>
    </citation>
    <scope>NUCLEOTIDE SEQUENCE</scope>
    <source>
        <strain evidence="3">Acra3RX</strain>
        <tissue evidence="3">Leaf</tissue>
    </source>
</reference>
<evidence type="ECO:0008006" key="5">
    <source>
        <dbReference type="Google" id="ProtNLM"/>
    </source>
</evidence>
<keyword evidence="2" id="KW-0053">Apoptosis</keyword>
<sequence>MTGPSDEASLIEKLYEYGEQLNNAKDKSQNVKHYQGIIDAAKTSVEAKQLAAQLIPKFFKFFPDLFGPALDAHIDLVEEEQELGVRVQAIRGLPLFCSDTPGNIGTIIDNLVQIIGSEEFVERDAAHKALMSLLRQDVKASLATLFKHIGVVEELSADIGIHEKVVNFIRDKVLPIKSELLKPQEEMERYITNLIQKSLEDVTGKEFWMFMEFLKSLSLFGDRPPPE</sequence>
<dbReference type="GO" id="GO:0005634">
    <property type="term" value="C:nucleus"/>
    <property type="evidence" value="ECO:0007669"/>
    <property type="project" value="TreeGrafter"/>
</dbReference>
<name>A0AAE1IYA6_9FABA</name>
<dbReference type="InterPro" id="IPR008383">
    <property type="entry name" value="API5"/>
</dbReference>
<evidence type="ECO:0000256" key="2">
    <source>
        <dbReference type="ARBA" id="ARBA00022703"/>
    </source>
</evidence>
<accession>A0AAE1IYA6</accession>
<protein>
    <recommendedName>
        <fullName evidence="5">Apoptosis inhibitor 5</fullName>
    </recommendedName>
</protein>
<keyword evidence="4" id="KW-1185">Reference proteome</keyword>
<organism evidence="3 4">
    <name type="scientific">Acacia crassicarpa</name>
    <name type="common">northern wattle</name>
    <dbReference type="NCBI Taxonomy" id="499986"/>
    <lineage>
        <taxon>Eukaryota</taxon>
        <taxon>Viridiplantae</taxon>
        <taxon>Streptophyta</taxon>
        <taxon>Embryophyta</taxon>
        <taxon>Tracheophyta</taxon>
        <taxon>Spermatophyta</taxon>
        <taxon>Magnoliopsida</taxon>
        <taxon>eudicotyledons</taxon>
        <taxon>Gunneridae</taxon>
        <taxon>Pentapetalae</taxon>
        <taxon>rosids</taxon>
        <taxon>fabids</taxon>
        <taxon>Fabales</taxon>
        <taxon>Fabaceae</taxon>
        <taxon>Caesalpinioideae</taxon>
        <taxon>mimosoid clade</taxon>
        <taxon>Acacieae</taxon>
        <taxon>Acacia</taxon>
    </lineage>
</organism>
<dbReference type="SUPFAM" id="SSF48371">
    <property type="entry name" value="ARM repeat"/>
    <property type="match status" value="1"/>
</dbReference>
<dbReference type="GO" id="GO:0043067">
    <property type="term" value="P:regulation of programmed cell death"/>
    <property type="evidence" value="ECO:0007669"/>
    <property type="project" value="TreeGrafter"/>
</dbReference>
<comment type="similarity">
    <text evidence="1">Belongs to the API5 family.</text>
</comment>
<dbReference type="AlphaFoldDB" id="A0AAE1IYA6"/>